<protein>
    <submittedName>
        <fullName evidence="1">Uncharacterized protein</fullName>
    </submittedName>
</protein>
<comment type="caution">
    <text evidence="1">The sequence shown here is derived from an EMBL/GenBank/DDBJ whole genome shotgun (WGS) entry which is preliminary data.</text>
</comment>
<dbReference type="EMBL" id="JAGPXE010000021">
    <property type="protein sequence ID" value="MBQ0928612.1"/>
    <property type="molecule type" value="Genomic_DNA"/>
</dbReference>
<evidence type="ECO:0000313" key="2">
    <source>
        <dbReference type="Proteomes" id="UP000674084"/>
    </source>
</evidence>
<name>A0ABS5DRE4_9PSEU</name>
<proteinExistence type="predicted"/>
<organism evidence="1 2">
    <name type="scientific">Saccharopolyspora endophytica</name>
    <dbReference type="NCBI Taxonomy" id="543886"/>
    <lineage>
        <taxon>Bacteria</taxon>
        <taxon>Bacillati</taxon>
        <taxon>Actinomycetota</taxon>
        <taxon>Actinomycetes</taxon>
        <taxon>Pseudonocardiales</taxon>
        <taxon>Pseudonocardiaceae</taxon>
        <taxon>Saccharopolyspora</taxon>
    </lineage>
</organism>
<gene>
    <name evidence="1" type="ORF">KBO27_32105</name>
</gene>
<dbReference type="RefSeq" id="WP_210973617.1">
    <property type="nucleotide sequence ID" value="NZ_JAGPXE010000021.1"/>
</dbReference>
<reference evidence="1 2" key="1">
    <citation type="submission" date="2021-04" db="EMBL/GenBank/DDBJ databases">
        <title>Whole-genome sequencing of Saccharopolyspora endophytica KCTC 19397.</title>
        <authorList>
            <person name="Ay H."/>
            <person name="Saygin H."/>
            <person name="Sahin N."/>
        </authorList>
    </citation>
    <scope>NUCLEOTIDE SEQUENCE [LARGE SCALE GENOMIC DNA]</scope>
    <source>
        <strain evidence="1 2">KCTC 19397</strain>
    </source>
</reference>
<evidence type="ECO:0000313" key="1">
    <source>
        <dbReference type="EMBL" id="MBQ0928612.1"/>
    </source>
</evidence>
<keyword evidence="2" id="KW-1185">Reference proteome</keyword>
<sequence length="181" mass="19926">MSAERLWPASVPVAEHLRRVRAWGGTQEWLDALDRAEQILAPKWEGKVARWDIQDGAPGIALMVYLIVRGNPSCRASDVTEKGIVEAFPTVALEAWSGIHLEELFAEALRYWGHDIDVSFSADPIVRVWHDILLRVDRPSSVGDTEAGDVRVGTVLDTGVRAIVCELSRPGSWLVACCAKG</sequence>
<dbReference type="Proteomes" id="UP000674084">
    <property type="component" value="Unassembled WGS sequence"/>
</dbReference>
<accession>A0ABS5DRE4</accession>